<dbReference type="Pfam" id="PF07282">
    <property type="entry name" value="Cas12f1-like_TNB"/>
    <property type="match status" value="1"/>
</dbReference>
<comment type="caution">
    <text evidence="8">The sequence shown here is derived from an EMBL/GenBank/DDBJ whole genome shotgun (WGS) entry which is preliminary data.</text>
</comment>
<protein>
    <submittedName>
        <fullName evidence="8">RNA-guided endonuclease TnpB family protein</fullName>
    </submittedName>
</protein>
<keyword evidence="9" id="KW-1185">Reference proteome</keyword>
<dbReference type="Pfam" id="PF01385">
    <property type="entry name" value="OrfB_IS605"/>
    <property type="match status" value="1"/>
</dbReference>
<gene>
    <name evidence="8" type="ORF">GCM10009838_71730</name>
</gene>
<sequence length="397" mass="43574">MWNLAVEQGSHWRPHRKSAPRFAEQCRQLTEARADNAWLAAGSHTVQQQALRDFAQAMSAFFAGTHRRPTWRKLGRDEGFRIVGGQAQKVRRLSRRLGEVWIPKVGWVRFAWSRQVPAAKSYRVTKDRAGRWHIAFAAVPEPIPAPATDAVVGVDRGVVTSATLSTGELFVAPGLGPKEAERLLRLKRRLARSEPGSKRRARLTSQIARLAARQTDRRKDFVEKATTYLARSFDVIAIEDLNIKNMTRSARGTVQVPGTRVRQKAGLNRGILNSGWGDLARRLEDKAPGRIVKVRAAYTSQTCSACGRVDPDSRKSQAEFACTVCGHTEHADVNAAKNIIDRALGRGFAAGRAVTARGGGPMGTPANREPTCRPATRTKASRAVIPALSGGEDVKVQ</sequence>
<dbReference type="EMBL" id="BAAAQM010000057">
    <property type="protein sequence ID" value="GAA1996361.1"/>
    <property type="molecule type" value="Genomic_DNA"/>
</dbReference>
<proteinExistence type="inferred from homology"/>
<evidence type="ECO:0000256" key="4">
    <source>
        <dbReference type="ARBA" id="ARBA00023172"/>
    </source>
</evidence>
<keyword evidence="8" id="KW-0378">Hydrolase</keyword>
<evidence type="ECO:0000313" key="8">
    <source>
        <dbReference type="EMBL" id="GAA1996361.1"/>
    </source>
</evidence>
<evidence type="ECO:0000259" key="6">
    <source>
        <dbReference type="Pfam" id="PF01385"/>
    </source>
</evidence>
<evidence type="ECO:0000313" key="9">
    <source>
        <dbReference type="Proteomes" id="UP001499854"/>
    </source>
</evidence>
<dbReference type="InterPro" id="IPR010095">
    <property type="entry name" value="Cas12f1-like_TNB"/>
</dbReference>
<comment type="similarity">
    <text evidence="1">In the C-terminal section; belongs to the transposase 35 family.</text>
</comment>
<keyword evidence="8" id="KW-0540">Nuclease</keyword>
<keyword evidence="4" id="KW-0233">DNA recombination</keyword>
<dbReference type="InterPro" id="IPR001959">
    <property type="entry name" value="Transposase"/>
</dbReference>
<dbReference type="NCBIfam" id="NF040570">
    <property type="entry name" value="guided_TnpB"/>
    <property type="match status" value="1"/>
</dbReference>
<dbReference type="PANTHER" id="PTHR36172">
    <property type="match status" value="1"/>
</dbReference>
<dbReference type="GO" id="GO:0004519">
    <property type="term" value="F:endonuclease activity"/>
    <property type="evidence" value="ECO:0007669"/>
    <property type="project" value="UniProtKB-KW"/>
</dbReference>
<dbReference type="Proteomes" id="UP001499854">
    <property type="component" value="Unassembled WGS sequence"/>
</dbReference>
<keyword evidence="3" id="KW-0238">DNA-binding</keyword>
<feature type="domain" description="Probable transposase IS891/IS1136/IS1341" evidence="6">
    <location>
        <begin position="139"/>
        <end position="249"/>
    </location>
</feature>
<reference evidence="8 9" key="1">
    <citation type="journal article" date="2019" name="Int. J. Syst. Evol. Microbiol.">
        <title>The Global Catalogue of Microorganisms (GCM) 10K type strain sequencing project: providing services to taxonomists for standard genome sequencing and annotation.</title>
        <authorList>
            <consortium name="The Broad Institute Genomics Platform"/>
            <consortium name="The Broad Institute Genome Sequencing Center for Infectious Disease"/>
            <person name="Wu L."/>
            <person name="Ma J."/>
        </authorList>
    </citation>
    <scope>NUCLEOTIDE SEQUENCE [LARGE SCALE GENOMIC DNA]</scope>
    <source>
        <strain evidence="8 9">JCM 16013</strain>
    </source>
</reference>
<evidence type="ECO:0000256" key="3">
    <source>
        <dbReference type="ARBA" id="ARBA00023125"/>
    </source>
</evidence>
<dbReference type="InterPro" id="IPR051491">
    <property type="entry name" value="Recombinase/Transposase-rel"/>
</dbReference>
<evidence type="ECO:0000259" key="7">
    <source>
        <dbReference type="Pfam" id="PF07282"/>
    </source>
</evidence>
<evidence type="ECO:0000256" key="1">
    <source>
        <dbReference type="ARBA" id="ARBA00008761"/>
    </source>
</evidence>
<keyword evidence="8" id="KW-0255">Endonuclease</keyword>
<keyword evidence="2" id="KW-0815">Transposition</keyword>
<organism evidence="8 9">
    <name type="scientific">Catenulispora subtropica</name>
    <dbReference type="NCBI Taxonomy" id="450798"/>
    <lineage>
        <taxon>Bacteria</taxon>
        <taxon>Bacillati</taxon>
        <taxon>Actinomycetota</taxon>
        <taxon>Actinomycetes</taxon>
        <taxon>Catenulisporales</taxon>
        <taxon>Catenulisporaceae</taxon>
        <taxon>Catenulispora</taxon>
    </lineage>
</organism>
<evidence type="ECO:0000256" key="5">
    <source>
        <dbReference type="SAM" id="MobiDB-lite"/>
    </source>
</evidence>
<feature type="region of interest" description="Disordered" evidence="5">
    <location>
        <begin position="355"/>
        <end position="379"/>
    </location>
</feature>
<feature type="domain" description="Cas12f1-like TNB" evidence="7">
    <location>
        <begin position="276"/>
        <end position="339"/>
    </location>
</feature>
<accession>A0ABN2T232</accession>
<dbReference type="PANTHER" id="PTHR36172:SF1">
    <property type="entry name" value="RESOLVASE-RELATED"/>
    <property type="match status" value="1"/>
</dbReference>
<evidence type="ECO:0000256" key="2">
    <source>
        <dbReference type="ARBA" id="ARBA00022578"/>
    </source>
</evidence>
<name>A0ABN2T232_9ACTN</name>